<sequence length="365" mass="42206">MNNLSQKVSNFIEHGAHLDDLNDLFTLAIGLNNDESLIQVSRLVKSDYGGYTYKWELKNSAAVAILNWEVKGLDKLKEIVFEPNCSFANISVITGVLAYVASGQIIQLPNYAKGLYIWRSMGLNSEKFKTKELRQHAKKILIDCVIEIDKEEKLPYSVMHSLSKPFFTPEAQEEIFSAGVMRWLKFSNKGIEDYNSLIYDSPRDEIYYHLFLKEHGYLLEPFYSEIWSKPRFGESYQPDFVVKSIDNSYTVIEIEKPYQNIITKNGNLSKEAIHARRQALEYREWVILNLLYAKNKFPDIWRPTALVVIGLETNLADAQKDRLRQENESTQGIVKIVGFDWLYSRAKSTLENLIDYNSRVSKVND</sequence>
<accession>A0ABX8V957</accession>
<dbReference type="RefSeq" id="WP_220640068.1">
    <property type="nucleotide sequence ID" value="NZ_CP080429.1"/>
</dbReference>
<protein>
    <submittedName>
        <fullName evidence="2">DUF4263 domain-containing protein</fullName>
    </submittedName>
</protein>
<dbReference type="EMBL" id="CP080429">
    <property type="protein sequence ID" value="QYJ67723.1"/>
    <property type="molecule type" value="Genomic_DNA"/>
</dbReference>
<dbReference type="InterPro" id="IPR025359">
    <property type="entry name" value="SduA_C"/>
</dbReference>
<feature type="domain" description="Shedu protein SduA C-terminal" evidence="1">
    <location>
        <begin position="208"/>
        <end position="343"/>
    </location>
</feature>
<evidence type="ECO:0000259" key="1">
    <source>
        <dbReference type="Pfam" id="PF14082"/>
    </source>
</evidence>
<evidence type="ECO:0000313" key="3">
    <source>
        <dbReference type="Proteomes" id="UP000825381"/>
    </source>
</evidence>
<organism evidence="2 3">
    <name type="scientific">Flavobacterium litorale</name>
    <dbReference type="NCBI Taxonomy" id="2856519"/>
    <lineage>
        <taxon>Bacteria</taxon>
        <taxon>Pseudomonadati</taxon>
        <taxon>Bacteroidota</taxon>
        <taxon>Flavobacteriia</taxon>
        <taxon>Flavobacteriales</taxon>
        <taxon>Flavobacteriaceae</taxon>
        <taxon>Flavobacterium</taxon>
    </lineage>
</organism>
<reference evidence="2 3" key="1">
    <citation type="submission" date="2021-07" db="EMBL/GenBank/DDBJ databases">
        <title>Flavobacterium WSW3-B6 sp.nov, isolated from seaweed.</title>
        <authorList>
            <person name="Muhammad N."/>
            <person name="Ho H."/>
            <person name="Lee Y.-J."/>
            <person name="Nguyen T."/>
            <person name="Ho J."/>
            <person name="Kim S.-G."/>
        </authorList>
    </citation>
    <scope>NUCLEOTIDE SEQUENCE [LARGE SCALE GENOMIC DNA]</scope>
    <source>
        <strain evidence="2 3">WSW3-B6</strain>
    </source>
</reference>
<evidence type="ECO:0000313" key="2">
    <source>
        <dbReference type="EMBL" id="QYJ67723.1"/>
    </source>
</evidence>
<keyword evidence="3" id="KW-1185">Reference proteome</keyword>
<name>A0ABX8V957_9FLAO</name>
<proteinExistence type="predicted"/>
<dbReference type="Proteomes" id="UP000825381">
    <property type="component" value="Chromosome"/>
</dbReference>
<gene>
    <name evidence="2" type="ORF">K1I41_09230</name>
</gene>
<dbReference type="Pfam" id="PF14082">
    <property type="entry name" value="SduA_C"/>
    <property type="match status" value="1"/>
</dbReference>